<feature type="domain" description="Helix-turn-helix" evidence="1">
    <location>
        <begin position="40"/>
        <end position="85"/>
    </location>
</feature>
<sequence length="111" mass="12922">MIAFEQTQQDVAEVKRDLKELKALLLNRAETQPQTDFPKTIDEIVELTGYTKPTLYGYCQKNQIPYHKKNGRLFFFQSEIIDWIKLGKQKTIIEVAADADAFLSNKSKRLR</sequence>
<dbReference type="RefSeq" id="WP_148381666.1">
    <property type="nucleotide sequence ID" value="NZ_VSKN01000047.1"/>
</dbReference>
<dbReference type="EMBL" id="VSKN01000047">
    <property type="protein sequence ID" value="TYC07807.1"/>
    <property type="molecule type" value="Genomic_DNA"/>
</dbReference>
<organism evidence="2 3">
    <name type="scientific">Bizionia gelidisalsuginis</name>
    <dbReference type="NCBI Taxonomy" id="291188"/>
    <lineage>
        <taxon>Bacteria</taxon>
        <taxon>Pseudomonadati</taxon>
        <taxon>Bacteroidota</taxon>
        <taxon>Flavobacteriia</taxon>
        <taxon>Flavobacteriales</taxon>
        <taxon>Flavobacteriaceae</taxon>
        <taxon>Bizionia</taxon>
    </lineage>
</organism>
<dbReference type="Pfam" id="PF12728">
    <property type="entry name" value="HTH_17"/>
    <property type="match status" value="1"/>
</dbReference>
<evidence type="ECO:0000259" key="1">
    <source>
        <dbReference type="Pfam" id="PF12728"/>
    </source>
</evidence>
<dbReference type="SUPFAM" id="SSF46955">
    <property type="entry name" value="Putative DNA-binding domain"/>
    <property type="match status" value="1"/>
</dbReference>
<name>A0ABY3M6W1_9FLAO</name>
<proteinExistence type="predicted"/>
<gene>
    <name evidence="2" type="ORF">ES677_14830</name>
</gene>
<accession>A0ABY3M6W1</accession>
<comment type="caution">
    <text evidence="2">The sequence shown here is derived from an EMBL/GenBank/DDBJ whole genome shotgun (WGS) entry which is preliminary data.</text>
</comment>
<dbReference type="Proteomes" id="UP000323621">
    <property type="component" value="Unassembled WGS sequence"/>
</dbReference>
<reference evidence="2 3" key="1">
    <citation type="submission" date="2019-08" db="EMBL/GenBank/DDBJ databases">
        <title>Genomes of Antarctic Bizionia species.</title>
        <authorList>
            <person name="Bowman J.P."/>
        </authorList>
    </citation>
    <scope>NUCLEOTIDE SEQUENCE [LARGE SCALE GENOMIC DNA]</scope>
    <source>
        <strain evidence="2 3">IC164</strain>
    </source>
</reference>
<keyword evidence="3" id="KW-1185">Reference proteome</keyword>
<protein>
    <submittedName>
        <fullName evidence="2">Helix-turn-helix domain-containing protein</fullName>
    </submittedName>
</protein>
<dbReference type="InterPro" id="IPR009061">
    <property type="entry name" value="DNA-bd_dom_put_sf"/>
</dbReference>
<dbReference type="InterPro" id="IPR041657">
    <property type="entry name" value="HTH_17"/>
</dbReference>
<evidence type="ECO:0000313" key="3">
    <source>
        <dbReference type="Proteomes" id="UP000323621"/>
    </source>
</evidence>
<evidence type="ECO:0000313" key="2">
    <source>
        <dbReference type="EMBL" id="TYC07807.1"/>
    </source>
</evidence>